<dbReference type="EMBL" id="GIFC01016147">
    <property type="protein sequence ID" value="MXU98230.1"/>
    <property type="molecule type" value="Transcribed_RNA"/>
</dbReference>
<feature type="signal peptide" evidence="1">
    <location>
        <begin position="1"/>
        <end position="21"/>
    </location>
</feature>
<keyword evidence="1" id="KW-0732">Signal</keyword>
<name>A0A6B0V7F1_IXORI</name>
<organism evidence="2">
    <name type="scientific">Ixodes ricinus</name>
    <name type="common">Common tick</name>
    <name type="synonym">Acarus ricinus</name>
    <dbReference type="NCBI Taxonomy" id="34613"/>
    <lineage>
        <taxon>Eukaryota</taxon>
        <taxon>Metazoa</taxon>
        <taxon>Ecdysozoa</taxon>
        <taxon>Arthropoda</taxon>
        <taxon>Chelicerata</taxon>
        <taxon>Arachnida</taxon>
        <taxon>Acari</taxon>
        <taxon>Parasitiformes</taxon>
        <taxon>Ixodida</taxon>
        <taxon>Ixodoidea</taxon>
        <taxon>Ixodidae</taxon>
        <taxon>Ixodinae</taxon>
        <taxon>Ixodes</taxon>
    </lineage>
</organism>
<feature type="chain" id="PRO_5025624015" evidence="1">
    <location>
        <begin position="22"/>
        <end position="320"/>
    </location>
</feature>
<accession>A0A6B0V7F1</accession>
<evidence type="ECO:0000256" key="1">
    <source>
        <dbReference type="SAM" id="SignalP"/>
    </source>
</evidence>
<evidence type="ECO:0000313" key="2">
    <source>
        <dbReference type="EMBL" id="MXU98230.1"/>
    </source>
</evidence>
<proteinExistence type="predicted"/>
<dbReference type="AlphaFoldDB" id="A0A6B0V7F1"/>
<reference evidence="2" key="1">
    <citation type="submission" date="2019-12" db="EMBL/GenBank/DDBJ databases">
        <title>An insight into the sialome of adult female Ixodes ricinus ticks feeding for 6 days.</title>
        <authorList>
            <person name="Perner J."/>
            <person name="Ribeiro J.M.C."/>
        </authorList>
    </citation>
    <scope>NUCLEOTIDE SEQUENCE</scope>
    <source>
        <strain evidence="2">Semi-engorged</strain>
        <tissue evidence="2">Salivary glands</tissue>
    </source>
</reference>
<sequence length="320" mass="35444">MLLLKLTLVVLILVIGERGLCTDSDSAPTAKENKNAREALPQESLINNTDSKGCFFQVLPYYESETDFGVLTVNCEKLCPKGIHGTEVNGNPCVASWNYLDSRASIEVQEGLCDHGSCNPRHPPKNHIISLGSDIIPREDSEWVYCISRLPVVENRQSRHADSCCRPSIRAHSRSPRPGLRIAFLTPALRRLAVLGYQCPSLAAEPPRDRHSPSHMAKGSPFPPVLLQTSLVDRSGVRHGPGQAARLRRSWYQLQPRSARTVSRQLVTSAPTACREPSASSFTLGSHRAQQDRLACLDASTVPRPTNEVLFLVTCHIWWE</sequence>
<protein>
    <submittedName>
        <fullName evidence="2">Putative evasin</fullName>
    </submittedName>
</protein>